<dbReference type="InterPro" id="IPR036526">
    <property type="entry name" value="C-N_Hydrolase_sf"/>
</dbReference>
<name>A0ABW2AJP5_9MICO</name>
<comment type="similarity">
    <text evidence="1">Belongs to the carbon-nitrogen hydrolase superfamily. NIT1/NIT2 family.</text>
</comment>
<dbReference type="PROSITE" id="PS01227">
    <property type="entry name" value="UPF0012"/>
    <property type="match status" value="1"/>
</dbReference>
<evidence type="ECO:0000313" key="5">
    <source>
        <dbReference type="Proteomes" id="UP001596298"/>
    </source>
</evidence>
<feature type="domain" description="CN hydrolase" evidence="3">
    <location>
        <begin position="3"/>
        <end position="242"/>
    </location>
</feature>
<keyword evidence="5" id="KW-1185">Reference proteome</keyword>
<comment type="caution">
    <text evidence="4">The sequence shown here is derived from an EMBL/GenBank/DDBJ whole genome shotgun (WGS) entry which is preliminary data.</text>
</comment>
<organism evidence="4 5">
    <name type="scientific">Flexivirga alba</name>
    <dbReference type="NCBI Taxonomy" id="702742"/>
    <lineage>
        <taxon>Bacteria</taxon>
        <taxon>Bacillati</taxon>
        <taxon>Actinomycetota</taxon>
        <taxon>Actinomycetes</taxon>
        <taxon>Micrococcales</taxon>
        <taxon>Dermacoccaceae</taxon>
        <taxon>Flexivirga</taxon>
    </lineage>
</organism>
<evidence type="ECO:0000256" key="1">
    <source>
        <dbReference type="ARBA" id="ARBA00010613"/>
    </source>
</evidence>
<dbReference type="InterPro" id="IPR001110">
    <property type="entry name" value="UPF0012_CS"/>
</dbReference>
<dbReference type="InterPro" id="IPR003010">
    <property type="entry name" value="C-N_Hydrolase"/>
</dbReference>
<dbReference type="SUPFAM" id="SSF56317">
    <property type="entry name" value="Carbon-nitrogen hydrolase"/>
    <property type="match status" value="1"/>
</dbReference>
<evidence type="ECO:0000313" key="4">
    <source>
        <dbReference type="EMBL" id="MFC6706789.1"/>
    </source>
</evidence>
<dbReference type="Pfam" id="PF00795">
    <property type="entry name" value="CN_hydrolase"/>
    <property type="match status" value="1"/>
</dbReference>
<keyword evidence="4" id="KW-0378">Hydrolase</keyword>
<reference evidence="5" key="1">
    <citation type="journal article" date="2019" name="Int. J. Syst. Evol. Microbiol.">
        <title>The Global Catalogue of Microorganisms (GCM) 10K type strain sequencing project: providing services to taxonomists for standard genome sequencing and annotation.</title>
        <authorList>
            <consortium name="The Broad Institute Genomics Platform"/>
            <consortium name="The Broad Institute Genome Sequencing Center for Infectious Disease"/>
            <person name="Wu L."/>
            <person name="Ma J."/>
        </authorList>
    </citation>
    <scope>NUCLEOTIDE SEQUENCE [LARGE SCALE GENOMIC DNA]</scope>
    <source>
        <strain evidence="5">CCUG 58127</strain>
    </source>
</reference>
<evidence type="ECO:0000259" key="3">
    <source>
        <dbReference type="PROSITE" id="PS50263"/>
    </source>
</evidence>
<accession>A0ABW2AJP5</accession>
<dbReference type="GO" id="GO:0016787">
    <property type="term" value="F:hydrolase activity"/>
    <property type="evidence" value="ECO:0007669"/>
    <property type="project" value="UniProtKB-KW"/>
</dbReference>
<evidence type="ECO:0000256" key="2">
    <source>
        <dbReference type="SAM" id="MobiDB-lite"/>
    </source>
</evidence>
<protein>
    <submittedName>
        <fullName evidence="4">Carbon-nitrogen hydrolase family protein</fullName>
    </submittedName>
</protein>
<feature type="compositionally biased region" description="Polar residues" evidence="2">
    <location>
        <begin position="45"/>
        <end position="55"/>
    </location>
</feature>
<proteinExistence type="inferred from homology"/>
<feature type="region of interest" description="Disordered" evidence="2">
    <location>
        <begin position="44"/>
        <end position="63"/>
    </location>
</feature>
<dbReference type="Proteomes" id="UP001596298">
    <property type="component" value="Unassembled WGS sequence"/>
</dbReference>
<gene>
    <name evidence="4" type="ORF">ACFQDH_16375</name>
</gene>
<dbReference type="Gene3D" id="3.60.110.10">
    <property type="entry name" value="Carbon-nitrogen hydrolase"/>
    <property type="match status" value="1"/>
</dbReference>
<dbReference type="PANTHER" id="PTHR23088:SF27">
    <property type="entry name" value="DEAMINATED GLUTATHIONE AMIDASE"/>
    <property type="match status" value="1"/>
</dbReference>
<dbReference type="PROSITE" id="PS50263">
    <property type="entry name" value="CN_HYDROLASE"/>
    <property type="match status" value="1"/>
</dbReference>
<dbReference type="CDD" id="cd07581">
    <property type="entry name" value="nitrilase_3"/>
    <property type="match status" value="1"/>
</dbReference>
<dbReference type="PANTHER" id="PTHR23088">
    <property type="entry name" value="NITRILASE-RELATED"/>
    <property type="match status" value="1"/>
</dbReference>
<sequence length="265" mass="28049">MGLTVAVAQFGATTDKAANRESVAKLIEQAAGTGAELVVLPENAMYSNPDPTADTSSEREPTTGDFGTLIGHLAKQHGVTIVAGMTAINDANDKGINTLLIVGPDGAQIDKYEKVHLYDAFGYRESDRVEAAAFRPVTFELGGFTFGAMTCYDLRFPEMARALVDADADVLLLPAAWVAGPSKEDHWTTLLRARAIENTVYVVAAGQSGPHCTGLSMVIDPMGVVVANAGEVAGTATTHIDPERVQTVRAKNPSLSNRRFTVASK</sequence>
<dbReference type="EMBL" id="JBHSWH010000001">
    <property type="protein sequence ID" value="MFC6706789.1"/>
    <property type="molecule type" value="Genomic_DNA"/>
</dbReference>
<dbReference type="RefSeq" id="WP_382403473.1">
    <property type="nucleotide sequence ID" value="NZ_JBHSWH010000001.1"/>
</dbReference>